<dbReference type="KEGG" id="hso:HS_0951"/>
<sequence>MNIMKYNIKIKAIVIVSSLRMLLIFLMLNKYHLDEVLFVFNEDFELHKKYKIKHYVAIKKKIKMLCRVNYLNCLM</sequence>
<dbReference type="AlphaFoldDB" id="Q0I3B4"/>
<gene>
    <name evidence="1" type="ordered locus">HS_0951</name>
</gene>
<dbReference type="EMBL" id="CP000436">
    <property type="protein sequence ID" value="ABI25226.1"/>
    <property type="molecule type" value="Genomic_DNA"/>
</dbReference>
<name>Q0I3B4_HISS1</name>
<evidence type="ECO:0000313" key="1">
    <source>
        <dbReference type="EMBL" id="ABI25226.1"/>
    </source>
</evidence>
<dbReference type="HOGENOM" id="CLU_2665981_0_0_6"/>
<proteinExistence type="predicted"/>
<reference evidence="1" key="1">
    <citation type="submission" date="2006-08" db="EMBL/GenBank/DDBJ databases">
        <title>Complete genome sequence of Haemophilus somnus 129PT.</title>
        <authorList>
            <person name="Copeland A."/>
            <person name="Lucas S."/>
            <person name="Lapidus A."/>
            <person name="Barry K."/>
            <person name="Glavina del Rio T."/>
            <person name="Hammon N."/>
            <person name="Dalin E."/>
            <person name="Tice H."/>
            <person name="Pitluck S."/>
            <person name="Brettin T.S."/>
            <person name="Bruce D."/>
            <person name="Challacombe J.F."/>
            <person name="Chertkov O."/>
            <person name="Detter J.C."/>
            <person name="Gilna P."/>
            <person name="Han S."/>
            <person name="Misra M."/>
            <person name="Tapia R."/>
            <person name="Thayer N.N."/>
            <person name="Xie G."/>
            <person name="Inzana T.J."/>
            <person name="Duncan A.J."/>
            <person name="Siddaramppa S."/>
            <person name="Richardson P."/>
        </authorList>
    </citation>
    <scope>NUCLEOTIDE SEQUENCE</scope>
    <source>
        <strain evidence="1">129PT</strain>
    </source>
</reference>
<accession>Q0I3B4</accession>
<organism evidence="1">
    <name type="scientific">Histophilus somni (strain 129Pt)</name>
    <name type="common">Haemophilus somnus</name>
    <dbReference type="NCBI Taxonomy" id="205914"/>
    <lineage>
        <taxon>Bacteria</taxon>
        <taxon>Pseudomonadati</taxon>
        <taxon>Pseudomonadota</taxon>
        <taxon>Gammaproteobacteria</taxon>
        <taxon>Pasteurellales</taxon>
        <taxon>Pasteurellaceae</taxon>
        <taxon>Histophilus</taxon>
    </lineage>
</organism>
<protein>
    <submittedName>
        <fullName evidence="1">Uncharacterized protein</fullName>
    </submittedName>
</protein>